<dbReference type="PIRSF" id="PIRSF026631">
    <property type="entry name" value="UCP026631"/>
    <property type="match status" value="1"/>
</dbReference>
<evidence type="ECO:0000313" key="4">
    <source>
        <dbReference type="Proteomes" id="UP001519328"/>
    </source>
</evidence>
<dbReference type="InterPro" id="IPR005182">
    <property type="entry name" value="YdbS-like_PH"/>
</dbReference>
<name>A0ABS4HIA8_9BACI</name>
<evidence type="ECO:0000259" key="2">
    <source>
        <dbReference type="Pfam" id="PF03703"/>
    </source>
</evidence>
<feature type="domain" description="YdbS-like PH" evidence="2">
    <location>
        <begin position="397"/>
        <end position="471"/>
    </location>
</feature>
<feature type="transmembrane region" description="Helical" evidence="1">
    <location>
        <begin position="41"/>
        <end position="63"/>
    </location>
</feature>
<feature type="domain" description="YdbS-like PH" evidence="2">
    <location>
        <begin position="244"/>
        <end position="320"/>
    </location>
</feature>
<dbReference type="PANTHER" id="PTHR34473">
    <property type="entry name" value="UPF0699 TRANSMEMBRANE PROTEIN YDBS"/>
    <property type="match status" value="1"/>
</dbReference>
<keyword evidence="4" id="KW-1185">Reference proteome</keyword>
<accession>A0ABS4HIA8</accession>
<keyword evidence="1" id="KW-0812">Transmembrane</keyword>
<dbReference type="EMBL" id="JAGGKK010000026">
    <property type="protein sequence ID" value="MBP1950652.1"/>
    <property type="molecule type" value="Genomic_DNA"/>
</dbReference>
<dbReference type="Proteomes" id="UP001519328">
    <property type="component" value="Unassembled WGS sequence"/>
</dbReference>
<feature type="transmembrane region" description="Helical" evidence="1">
    <location>
        <begin position="210"/>
        <end position="233"/>
    </location>
</feature>
<proteinExistence type="predicted"/>
<keyword evidence="1" id="KW-0472">Membrane</keyword>
<feature type="transmembrane region" description="Helical" evidence="1">
    <location>
        <begin position="372"/>
        <end position="388"/>
    </location>
</feature>
<reference evidence="3 4" key="1">
    <citation type="submission" date="2021-03" db="EMBL/GenBank/DDBJ databases">
        <title>Genomic Encyclopedia of Type Strains, Phase IV (KMG-IV): sequencing the most valuable type-strain genomes for metagenomic binning, comparative biology and taxonomic classification.</title>
        <authorList>
            <person name="Goeker M."/>
        </authorList>
    </citation>
    <scope>NUCLEOTIDE SEQUENCE [LARGE SCALE GENOMIC DNA]</scope>
    <source>
        <strain evidence="3 4">DSM 21085</strain>
    </source>
</reference>
<dbReference type="RefSeq" id="WP_245251784.1">
    <property type="nucleotide sequence ID" value="NZ_JAGGKK010000026.1"/>
</dbReference>
<sequence length="475" mass="54569">MMFNQKRLHPAAIFFNFIKVLRESLFALVLGFITFKDDSLFYFILIASGIFILMLTFSILSWYRYTYRIEDEELRIEYGIFIRKKRYISKNRIQSIDLTSGVIHRIFKLTKVQIETAGSGNGAEASLKAVKRSEGEALRQELKTASTRRAEVHDEHVELTSPSLRITFKRLFLAGSTSGSIGVLFALMAFGFSELEQFIPDHYYDSTVEWAIGLSVIFIVVLVIIVLIFLWLLGIAGTMIKYGNFTITKNDNELFITRGLLEKKQVTIPLKRIQAVGIQESIIRQPLGYVTIFAEIAGGSMDKGEDFSSILFPIMKADEVGDFFNTFLPEYAAENQDMIPLPKRSRKFYLLRSSLPVIIIGAGIGYFLTQFVWVPILLLIGSLYMGVLRHKDGGFYQDGQRLTIRYRTFSKNTVTMYHKRLQAFEKKQYLVQAKQDLATMRLSIIGKMGMGKHFIIKEMDESHTDQLTDWYSYRK</sequence>
<protein>
    <submittedName>
        <fullName evidence="3">Membrane protein</fullName>
    </submittedName>
</protein>
<comment type="caution">
    <text evidence="3">The sequence shown here is derived from an EMBL/GenBank/DDBJ whole genome shotgun (WGS) entry which is preliminary data.</text>
</comment>
<feature type="transmembrane region" description="Helical" evidence="1">
    <location>
        <begin position="171"/>
        <end position="190"/>
    </location>
</feature>
<feature type="transmembrane region" description="Helical" evidence="1">
    <location>
        <begin position="12"/>
        <end position="35"/>
    </location>
</feature>
<dbReference type="Pfam" id="PF03703">
    <property type="entry name" value="bPH_2"/>
    <property type="match status" value="3"/>
</dbReference>
<keyword evidence="1" id="KW-1133">Transmembrane helix</keyword>
<organism evidence="3 4">
    <name type="scientific">Virgibacillus litoralis</name>
    <dbReference type="NCBI Taxonomy" id="578221"/>
    <lineage>
        <taxon>Bacteria</taxon>
        <taxon>Bacillati</taxon>
        <taxon>Bacillota</taxon>
        <taxon>Bacilli</taxon>
        <taxon>Bacillales</taxon>
        <taxon>Bacillaceae</taxon>
        <taxon>Virgibacillus</taxon>
    </lineage>
</organism>
<evidence type="ECO:0000313" key="3">
    <source>
        <dbReference type="EMBL" id="MBP1950652.1"/>
    </source>
</evidence>
<dbReference type="PANTHER" id="PTHR34473:SF2">
    <property type="entry name" value="UPF0699 TRANSMEMBRANE PROTEIN YDBT"/>
    <property type="match status" value="1"/>
</dbReference>
<dbReference type="InterPro" id="IPR014529">
    <property type="entry name" value="UCP026631"/>
</dbReference>
<gene>
    <name evidence="3" type="ORF">J2Z82_003612</name>
</gene>
<feature type="transmembrane region" description="Helical" evidence="1">
    <location>
        <begin position="348"/>
        <end position="366"/>
    </location>
</feature>
<evidence type="ECO:0000256" key="1">
    <source>
        <dbReference type="SAM" id="Phobius"/>
    </source>
</evidence>
<feature type="domain" description="YdbS-like PH" evidence="2">
    <location>
        <begin position="62"/>
        <end position="141"/>
    </location>
</feature>